<gene>
    <name evidence="2" type="ordered locus">TVNIR_1563</name>
</gene>
<dbReference type="KEGG" id="tni:TVNIR_1563"/>
<protein>
    <submittedName>
        <fullName evidence="2">Uncharacterized protein</fullName>
    </submittedName>
</protein>
<name>L0DUF5_THIND</name>
<dbReference type="eggNOG" id="ENOG5033BYY">
    <property type="taxonomic scope" value="Bacteria"/>
</dbReference>
<feature type="region of interest" description="Disordered" evidence="1">
    <location>
        <begin position="52"/>
        <end position="75"/>
    </location>
</feature>
<keyword evidence="3" id="KW-1185">Reference proteome</keyword>
<dbReference type="AlphaFoldDB" id="L0DUF5"/>
<dbReference type="STRING" id="1255043.TVNIR_1563"/>
<reference evidence="2" key="1">
    <citation type="submission" date="2015-12" db="EMBL/GenBank/DDBJ databases">
        <authorList>
            <person name="Tikhonova T.V."/>
            <person name="Pavlov A.R."/>
            <person name="Beletsky A.V."/>
            <person name="Mardanov A.V."/>
            <person name="Sorokin D.Y."/>
            <person name="Ravin N.V."/>
            <person name="Popov V.O."/>
        </authorList>
    </citation>
    <scope>NUCLEOTIDE SEQUENCE</scope>
    <source>
        <strain evidence="2">DSM 14787</strain>
    </source>
</reference>
<dbReference type="Proteomes" id="UP000010809">
    <property type="component" value="Chromosome"/>
</dbReference>
<dbReference type="EMBL" id="CP003989">
    <property type="protein sequence ID" value="AGA33229.1"/>
    <property type="molecule type" value="Genomic_DNA"/>
</dbReference>
<dbReference type="OrthoDB" id="5801932at2"/>
<evidence type="ECO:0000313" key="2">
    <source>
        <dbReference type="EMBL" id="AGA33229.1"/>
    </source>
</evidence>
<evidence type="ECO:0000256" key="1">
    <source>
        <dbReference type="SAM" id="MobiDB-lite"/>
    </source>
</evidence>
<organism evidence="2 3">
    <name type="scientific">Thioalkalivibrio nitratireducens (strain DSM 14787 / UNIQEM 213 / ALEN2)</name>
    <dbReference type="NCBI Taxonomy" id="1255043"/>
    <lineage>
        <taxon>Bacteria</taxon>
        <taxon>Pseudomonadati</taxon>
        <taxon>Pseudomonadota</taxon>
        <taxon>Gammaproteobacteria</taxon>
        <taxon>Chromatiales</taxon>
        <taxon>Ectothiorhodospiraceae</taxon>
        <taxon>Thioalkalivibrio</taxon>
    </lineage>
</organism>
<dbReference type="RefSeq" id="WP_015258361.1">
    <property type="nucleotide sequence ID" value="NC_019902.2"/>
</dbReference>
<dbReference type="PATRIC" id="fig|1255043.3.peg.1583"/>
<proteinExistence type="predicted"/>
<sequence length="75" mass="8101">MNNSKPIETATNADLRNSHAALLRAARRARELAARTGTAIVVVRNGVLEHIHPTPEAPAESKIQDPDAPPYGKPR</sequence>
<accession>L0DUF5</accession>
<dbReference type="HOGENOM" id="CLU_199889_0_0_6"/>
<evidence type="ECO:0000313" key="3">
    <source>
        <dbReference type="Proteomes" id="UP000010809"/>
    </source>
</evidence>